<dbReference type="InterPro" id="IPR006186">
    <property type="entry name" value="Ser/Thr-sp_prot-phosphatase"/>
</dbReference>
<keyword evidence="2" id="KW-0614">Plasmid</keyword>
<dbReference type="GO" id="GO:0005737">
    <property type="term" value="C:cytoplasm"/>
    <property type="evidence" value="ECO:0007669"/>
    <property type="project" value="TreeGrafter"/>
</dbReference>
<organism evidence="2 3">
    <name type="scientific">Sulfitobacter faviae</name>
    <dbReference type="NCBI Taxonomy" id="1775881"/>
    <lineage>
        <taxon>Bacteria</taxon>
        <taxon>Pseudomonadati</taxon>
        <taxon>Pseudomonadota</taxon>
        <taxon>Alphaproteobacteria</taxon>
        <taxon>Rhodobacterales</taxon>
        <taxon>Roseobacteraceae</taxon>
        <taxon>Sulfitobacter</taxon>
    </lineage>
</organism>
<dbReference type="GO" id="GO:0110154">
    <property type="term" value="P:RNA decapping"/>
    <property type="evidence" value="ECO:0007669"/>
    <property type="project" value="TreeGrafter"/>
</dbReference>
<gene>
    <name evidence="2" type="ORF">PL336_16445</name>
</gene>
<geneLocation type="plasmid" evidence="2 3">
    <name>unnamed1</name>
</geneLocation>
<evidence type="ECO:0000313" key="3">
    <source>
        <dbReference type="Proteomes" id="UP001210770"/>
    </source>
</evidence>
<accession>A0AAX3LTR1</accession>
<dbReference type="RefSeq" id="WP_271690138.1">
    <property type="nucleotide sequence ID" value="NZ_CP116424.1"/>
</dbReference>
<dbReference type="EMBL" id="CP116424">
    <property type="protein sequence ID" value="WCE72083.1"/>
    <property type="molecule type" value="Genomic_DNA"/>
</dbReference>
<dbReference type="InterPro" id="IPR029052">
    <property type="entry name" value="Metallo-depent_PP-like"/>
</dbReference>
<proteinExistence type="predicted"/>
<sequence length="259" mass="28544">MLPRILSQLDPRRRSAPANVTSARIRPEEAFFAIGDIHGCATHLNQLFGLLDEVAHGNEICVFLGDYIDRGPQSREVLLQLYELSQSRPDRVICLMGNHERMLLNFIDDPAGTGLGWLRNGGVATLTSFGIEVPEDAIHSGASVDLARQLEDALPKGLQEWLRVLPKHWSTGNMHCVHAAMSPNRPPEDQRGAVLLWGHPDFFSKPRTDGNIVVHGHTVVRRANLSGGRIALDTGAYLTGRLTAAHLMPGECRFLEARS</sequence>
<feature type="domain" description="Calcineurin-like phosphoesterase" evidence="1">
    <location>
        <begin position="32"/>
        <end position="220"/>
    </location>
</feature>
<evidence type="ECO:0000259" key="1">
    <source>
        <dbReference type="Pfam" id="PF00149"/>
    </source>
</evidence>
<dbReference type="AlphaFoldDB" id="A0AAX3LTR1"/>
<dbReference type="CDD" id="cd00144">
    <property type="entry name" value="MPP_PPP_family"/>
    <property type="match status" value="1"/>
</dbReference>
<name>A0AAX3LTR1_9RHOB</name>
<dbReference type="Pfam" id="PF00149">
    <property type="entry name" value="Metallophos"/>
    <property type="match status" value="1"/>
</dbReference>
<dbReference type="InterPro" id="IPR050126">
    <property type="entry name" value="Ap4A_hydrolase"/>
</dbReference>
<dbReference type="Gene3D" id="3.60.21.10">
    <property type="match status" value="1"/>
</dbReference>
<protein>
    <submittedName>
        <fullName evidence="2">Metallophosphoesterase family protein</fullName>
    </submittedName>
</protein>
<dbReference type="PRINTS" id="PR00114">
    <property type="entry name" value="STPHPHTASE"/>
</dbReference>
<dbReference type="SUPFAM" id="SSF56300">
    <property type="entry name" value="Metallo-dependent phosphatases"/>
    <property type="match status" value="1"/>
</dbReference>
<dbReference type="InterPro" id="IPR004843">
    <property type="entry name" value="Calcineurin-like_PHP"/>
</dbReference>
<evidence type="ECO:0000313" key="2">
    <source>
        <dbReference type="EMBL" id="WCE72083.1"/>
    </source>
</evidence>
<dbReference type="GO" id="GO:0016791">
    <property type="term" value="F:phosphatase activity"/>
    <property type="evidence" value="ECO:0007669"/>
    <property type="project" value="TreeGrafter"/>
</dbReference>
<dbReference type="Proteomes" id="UP001210770">
    <property type="component" value="Plasmid unnamed1"/>
</dbReference>
<dbReference type="GO" id="GO:0008803">
    <property type="term" value="F:bis(5'-nucleosyl)-tetraphosphatase (symmetrical) activity"/>
    <property type="evidence" value="ECO:0007669"/>
    <property type="project" value="TreeGrafter"/>
</dbReference>
<dbReference type="PANTHER" id="PTHR42850:SF4">
    <property type="entry name" value="ZINC-DEPENDENT ENDOPOLYPHOSPHATASE"/>
    <property type="match status" value="1"/>
</dbReference>
<dbReference type="PANTHER" id="PTHR42850">
    <property type="entry name" value="METALLOPHOSPHOESTERASE"/>
    <property type="match status" value="1"/>
</dbReference>
<reference evidence="2" key="1">
    <citation type="submission" date="2023-01" db="EMBL/GenBank/DDBJ databases">
        <title>Comparative genomic analysis of cold water coral derived Sulfitobacter faviae: insights into their metabolism and habitat adaptation.</title>
        <authorList>
            <person name="Guo Y."/>
            <person name="Lin S."/>
            <person name="Huang Z."/>
            <person name="Tang K."/>
            <person name="Wang X."/>
        </authorList>
    </citation>
    <scope>NUCLEOTIDE SEQUENCE</scope>
    <source>
        <strain evidence="2">SCSIO W_1865</strain>
        <plasmid evidence="2">unnamed1</plasmid>
    </source>
</reference>